<evidence type="ECO:0000313" key="2">
    <source>
        <dbReference type="EMBL" id="KAG2481979.1"/>
    </source>
</evidence>
<dbReference type="AlphaFoldDB" id="A0A835XEQ0"/>
<gene>
    <name evidence="2" type="ORF">HYH03_019072</name>
</gene>
<proteinExistence type="predicted"/>
<comment type="caution">
    <text evidence="2">The sequence shown here is derived from an EMBL/GenBank/DDBJ whole genome shotgun (WGS) entry which is preliminary data.</text>
</comment>
<reference evidence="2" key="1">
    <citation type="journal article" date="2020" name="bioRxiv">
        <title>Comparative genomics of Chlamydomonas.</title>
        <authorList>
            <person name="Craig R.J."/>
            <person name="Hasan A.R."/>
            <person name="Ness R.W."/>
            <person name="Keightley P.D."/>
        </authorList>
    </citation>
    <scope>NUCLEOTIDE SEQUENCE</scope>
    <source>
        <strain evidence="2">CCAP 11/70</strain>
    </source>
</reference>
<evidence type="ECO:0000256" key="1">
    <source>
        <dbReference type="SAM" id="MobiDB-lite"/>
    </source>
</evidence>
<keyword evidence="3" id="KW-1185">Reference proteome</keyword>
<feature type="region of interest" description="Disordered" evidence="1">
    <location>
        <begin position="51"/>
        <end position="142"/>
    </location>
</feature>
<dbReference type="Proteomes" id="UP000612055">
    <property type="component" value="Unassembled WGS sequence"/>
</dbReference>
<organism evidence="2 3">
    <name type="scientific">Edaphochlamys debaryana</name>
    <dbReference type="NCBI Taxonomy" id="47281"/>
    <lineage>
        <taxon>Eukaryota</taxon>
        <taxon>Viridiplantae</taxon>
        <taxon>Chlorophyta</taxon>
        <taxon>core chlorophytes</taxon>
        <taxon>Chlorophyceae</taxon>
        <taxon>CS clade</taxon>
        <taxon>Chlamydomonadales</taxon>
        <taxon>Chlamydomonadales incertae sedis</taxon>
        <taxon>Edaphochlamys</taxon>
    </lineage>
</organism>
<dbReference type="EMBL" id="JAEHOE010000311">
    <property type="protein sequence ID" value="KAG2481979.1"/>
    <property type="molecule type" value="Genomic_DNA"/>
</dbReference>
<name>A0A835XEQ0_9CHLO</name>
<feature type="compositionally biased region" description="Gly residues" evidence="1">
    <location>
        <begin position="116"/>
        <end position="126"/>
    </location>
</feature>
<sequence length="275" mass="27431">MLPAGRGRGLTADGLRRRILPQASNVSALPPAPAAYLLTDALWAALGHATSRAAPTPQQTRPPPPVPPPRPPPPPSSSTPWARLSSTRAPTPGSGSGSPRPPPAAVTILLTPGPGRAAGGGAAGGGDRQRHRVPPAPCRRRPGAPLVPDAAAVDHLACEPGLAGARALALGHRQQGGEGGRCGPWREHTHPNGGSLRLISLALLFVAPGAAAAAVTSGLTAACAAPPPAPPAPPPSAAWAASLDPARAWACSGPHWTAWAWRAAAAPPPPPPATC</sequence>
<protein>
    <submittedName>
        <fullName evidence="2">Uncharacterized protein</fullName>
    </submittedName>
</protein>
<evidence type="ECO:0000313" key="3">
    <source>
        <dbReference type="Proteomes" id="UP000612055"/>
    </source>
</evidence>
<feature type="compositionally biased region" description="Basic residues" evidence="1">
    <location>
        <begin position="129"/>
        <end position="142"/>
    </location>
</feature>
<accession>A0A835XEQ0</accession>
<feature type="compositionally biased region" description="Pro residues" evidence="1">
    <location>
        <begin position="60"/>
        <end position="77"/>
    </location>
</feature>